<dbReference type="GO" id="GO:0003676">
    <property type="term" value="F:nucleic acid binding"/>
    <property type="evidence" value="ECO:0007669"/>
    <property type="project" value="InterPro"/>
</dbReference>
<reference evidence="2" key="1">
    <citation type="submission" date="2021-02" db="EMBL/GenBank/DDBJ databases">
        <authorList>
            <person name="Nowell W R."/>
        </authorList>
    </citation>
    <scope>NUCLEOTIDE SEQUENCE</scope>
</reference>
<dbReference type="SUPFAM" id="SSF57903">
    <property type="entry name" value="FYVE/PHD zinc finger"/>
    <property type="match status" value="1"/>
</dbReference>
<accession>A0A815EN05</accession>
<feature type="domain" description="DDE-1" evidence="1">
    <location>
        <begin position="1"/>
        <end position="75"/>
    </location>
</feature>
<dbReference type="Pfam" id="PF03184">
    <property type="entry name" value="DDE_1"/>
    <property type="match status" value="1"/>
</dbReference>
<sequence>MFIPQTKNIPRPILLIFDGHTSHLSLKTTQLAMDNQIHLLCLPAHATHLLQSLDVYTLKYVKAQWRTLLWDYYNKNAGKKLDKPTFVRLYAQLYNYALLPTHCSSAFGKAGVFPYDPRVIKRDKIIKTSSSSTVPSGLSRSKSVEFDYNVIETTMTTSTPTLYSNRNRQLVKHPSDPVLFSGYDETNKDNSGVSSNSYENVIASLDNALRATDSIILPSSNTSIQSTTTNLFSSNNFDMSTSNTNHNSIALSTSTNNTSLASSISNTNDNSFVLSQSIENDRTLSAIEMIVKKHFSRTSTTFPARKKRLIHGTNGKCLTDIDEIALTAIKKKKTTEKKLNKNRSKQITVTQKLNVPAATDICNANNISTSDSTNTTPIGIHNVSLPPISYMLPSNTSSLVPTCQSSSGSYVHLHNTSSTSTQCHLCYNYIKPAEMTSNCNLCHGILCWECSSKMDNRYQFCQLCRAYFTGQQQNNFAYNQY</sequence>
<organism evidence="2 3">
    <name type="scientific">Rotaria sordida</name>
    <dbReference type="NCBI Taxonomy" id="392033"/>
    <lineage>
        <taxon>Eukaryota</taxon>
        <taxon>Metazoa</taxon>
        <taxon>Spiralia</taxon>
        <taxon>Gnathifera</taxon>
        <taxon>Rotifera</taxon>
        <taxon>Eurotatoria</taxon>
        <taxon>Bdelloidea</taxon>
        <taxon>Philodinida</taxon>
        <taxon>Philodinidae</taxon>
        <taxon>Rotaria</taxon>
    </lineage>
</organism>
<protein>
    <recommendedName>
        <fullName evidence="1">DDE-1 domain-containing protein</fullName>
    </recommendedName>
</protein>
<evidence type="ECO:0000259" key="1">
    <source>
        <dbReference type="Pfam" id="PF03184"/>
    </source>
</evidence>
<evidence type="ECO:0000313" key="3">
    <source>
        <dbReference type="Proteomes" id="UP000663864"/>
    </source>
</evidence>
<proteinExistence type="predicted"/>
<dbReference type="AlphaFoldDB" id="A0A815EN05"/>
<dbReference type="InterPro" id="IPR004875">
    <property type="entry name" value="DDE_SF_endonuclease_dom"/>
</dbReference>
<dbReference type="Proteomes" id="UP000663864">
    <property type="component" value="Unassembled WGS sequence"/>
</dbReference>
<comment type="caution">
    <text evidence="2">The sequence shown here is derived from an EMBL/GenBank/DDBJ whole genome shotgun (WGS) entry which is preliminary data.</text>
</comment>
<gene>
    <name evidence="2" type="ORF">ZHD862_LOCUS28680</name>
</gene>
<name>A0A815EN05_9BILA</name>
<dbReference type="EMBL" id="CAJNOT010002422">
    <property type="protein sequence ID" value="CAF1314623.1"/>
    <property type="molecule type" value="Genomic_DNA"/>
</dbReference>
<evidence type="ECO:0000313" key="2">
    <source>
        <dbReference type="EMBL" id="CAF1314623.1"/>
    </source>
</evidence>
<dbReference type="InterPro" id="IPR011011">
    <property type="entry name" value="Znf_FYVE_PHD"/>
</dbReference>